<proteinExistence type="inferred from homology"/>
<feature type="chain" id="PRO_5032867703" evidence="8">
    <location>
        <begin position="26"/>
        <end position="1020"/>
    </location>
</feature>
<evidence type="ECO:0000259" key="9">
    <source>
        <dbReference type="Pfam" id="PF07715"/>
    </source>
</evidence>
<keyword evidence="5 7" id="KW-0472">Membrane</keyword>
<evidence type="ECO:0000256" key="2">
    <source>
        <dbReference type="ARBA" id="ARBA00022448"/>
    </source>
</evidence>
<protein>
    <submittedName>
        <fullName evidence="10">TonB-linked SusC/RagA family outer membrane protein</fullName>
    </submittedName>
</protein>
<evidence type="ECO:0000313" key="10">
    <source>
        <dbReference type="EMBL" id="MBB5284049.1"/>
    </source>
</evidence>
<dbReference type="Gene3D" id="2.40.170.20">
    <property type="entry name" value="TonB-dependent receptor, beta-barrel domain"/>
    <property type="match status" value="1"/>
</dbReference>
<dbReference type="InterPro" id="IPR023996">
    <property type="entry name" value="TonB-dep_OMP_SusC/RagA"/>
</dbReference>
<dbReference type="InterPro" id="IPR012910">
    <property type="entry name" value="Plug_dom"/>
</dbReference>
<keyword evidence="6 7" id="KW-0998">Cell outer membrane</keyword>
<dbReference type="PROSITE" id="PS52016">
    <property type="entry name" value="TONB_DEPENDENT_REC_3"/>
    <property type="match status" value="1"/>
</dbReference>
<dbReference type="RefSeq" id="WP_184174022.1">
    <property type="nucleotide sequence ID" value="NZ_JACHGF010000003.1"/>
</dbReference>
<dbReference type="SUPFAM" id="SSF56935">
    <property type="entry name" value="Porins"/>
    <property type="match status" value="1"/>
</dbReference>
<dbReference type="Gene3D" id="2.170.130.10">
    <property type="entry name" value="TonB-dependent receptor, plug domain"/>
    <property type="match status" value="1"/>
</dbReference>
<dbReference type="NCBIfam" id="TIGR04057">
    <property type="entry name" value="SusC_RagA_signa"/>
    <property type="match status" value="1"/>
</dbReference>
<keyword evidence="3 7" id="KW-1134">Transmembrane beta strand</keyword>
<comment type="caution">
    <text evidence="10">The sequence shown here is derived from an EMBL/GenBank/DDBJ whole genome shotgun (WGS) entry which is preliminary data.</text>
</comment>
<dbReference type="InterPro" id="IPR008969">
    <property type="entry name" value="CarboxyPept-like_regulatory"/>
</dbReference>
<dbReference type="EMBL" id="JACHGF010000003">
    <property type="protein sequence ID" value="MBB5284049.1"/>
    <property type="molecule type" value="Genomic_DNA"/>
</dbReference>
<dbReference type="InterPro" id="IPR039426">
    <property type="entry name" value="TonB-dep_rcpt-like"/>
</dbReference>
<dbReference type="Pfam" id="PF13715">
    <property type="entry name" value="CarbopepD_reg_2"/>
    <property type="match status" value="1"/>
</dbReference>
<dbReference type="AlphaFoldDB" id="A0A840TWM8"/>
<evidence type="ECO:0000256" key="6">
    <source>
        <dbReference type="ARBA" id="ARBA00023237"/>
    </source>
</evidence>
<evidence type="ECO:0000256" key="8">
    <source>
        <dbReference type="SAM" id="SignalP"/>
    </source>
</evidence>
<keyword evidence="8" id="KW-0732">Signal</keyword>
<reference evidence="10 11" key="1">
    <citation type="submission" date="2020-08" db="EMBL/GenBank/DDBJ databases">
        <title>Genomic Encyclopedia of Type Strains, Phase IV (KMG-IV): sequencing the most valuable type-strain genomes for metagenomic binning, comparative biology and taxonomic classification.</title>
        <authorList>
            <person name="Goeker M."/>
        </authorList>
    </citation>
    <scope>NUCLEOTIDE SEQUENCE [LARGE SCALE GENOMIC DNA]</scope>
    <source>
        <strain evidence="10 11">DSM 105074</strain>
    </source>
</reference>
<comment type="subcellular location">
    <subcellularLocation>
        <location evidence="1 7">Cell outer membrane</location>
        <topology evidence="1 7">Multi-pass membrane protein</topology>
    </subcellularLocation>
</comment>
<dbReference type="Pfam" id="PF07715">
    <property type="entry name" value="Plug"/>
    <property type="match status" value="1"/>
</dbReference>
<comment type="similarity">
    <text evidence="7">Belongs to the TonB-dependent receptor family.</text>
</comment>
<evidence type="ECO:0000313" key="11">
    <source>
        <dbReference type="Proteomes" id="UP000557307"/>
    </source>
</evidence>
<dbReference type="Gene3D" id="2.60.40.1120">
    <property type="entry name" value="Carboxypeptidase-like, regulatory domain"/>
    <property type="match status" value="1"/>
</dbReference>
<feature type="signal peptide" evidence="8">
    <location>
        <begin position="1"/>
        <end position="25"/>
    </location>
</feature>
<dbReference type="InterPro" id="IPR037066">
    <property type="entry name" value="Plug_dom_sf"/>
</dbReference>
<organism evidence="10 11">
    <name type="scientific">Rhabdobacter roseus</name>
    <dbReference type="NCBI Taxonomy" id="1655419"/>
    <lineage>
        <taxon>Bacteria</taxon>
        <taxon>Pseudomonadati</taxon>
        <taxon>Bacteroidota</taxon>
        <taxon>Cytophagia</taxon>
        <taxon>Cytophagales</taxon>
        <taxon>Cytophagaceae</taxon>
        <taxon>Rhabdobacter</taxon>
    </lineage>
</organism>
<evidence type="ECO:0000256" key="3">
    <source>
        <dbReference type="ARBA" id="ARBA00022452"/>
    </source>
</evidence>
<keyword evidence="4 7" id="KW-0812">Transmembrane</keyword>
<dbReference type="Proteomes" id="UP000557307">
    <property type="component" value="Unassembled WGS sequence"/>
</dbReference>
<evidence type="ECO:0000256" key="5">
    <source>
        <dbReference type="ARBA" id="ARBA00023136"/>
    </source>
</evidence>
<dbReference type="GO" id="GO:0009279">
    <property type="term" value="C:cell outer membrane"/>
    <property type="evidence" value="ECO:0007669"/>
    <property type="project" value="UniProtKB-SubCell"/>
</dbReference>
<evidence type="ECO:0000256" key="1">
    <source>
        <dbReference type="ARBA" id="ARBA00004571"/>
    </source>
</evidence>
<sequence length="1020" mass="110094">MLHFLIKIPGKYLLLLGLFVSSAYAQTPGNLTISGIVTGRADGQPLAGATVVVGSTTQGTTTDANGRYTLSAPAEGTLTVSFIGYLAQNVPINRRTEINVALAADPNELSEVVVVGYGTQRRRDLTGSIVSVSAEAIKEMPITSAEQALQGRLSGVQVIQGNSSPGGSLSIRVRGGNSVRGGSEPLYVIDGFPVYNNIGTNDGQSQPINPMSAINPNDITSIEVLKDASATAIYGSRGANGVVIITTRRGQVGAGRVEFEAYYGQQTVRRKIPMLNAQEYMELTNERARNIGGNVPYPDFSRWTADTDWQDAIFRPAPISNYTLTFSGGSESSRYSISGNWFDQQGIVEGSSFQRGSVRLNLDNQLSSKLSLSTNITASRAMTDQARTSINFTNGIVYSALVAPPVAPITNPDGSYFNIGTVPTADPAWNNPVVLAEGFSNGLVANRFLGNTNLTYSILPDLTFSVRLGLDYTVNRRDRYLSRLLPGSTGNATITGSDNSTYLNENILSYRKQFNNHSLNAVGGFTWQETMASSFSANSQNFALDIFGTDNLGAGSTLGAPTSSRSLNTLLSWLGRVNYVFNDKYLLTVSARADGSSRFGTGNKWGFFPSAALAWRLSEEAFLKQVDWLSELKVRTSVGVTGNQEIGNYNSLARLGSVAAIFGANQGRVIGYAQTSMPNANLKWETTAQYDAGLDIGLWSGRVNVNLDYYVKNTTDLLTSVPVAISSGYASILFNSGSIRNQGFEVAVDATVLNKERLRWNMGVNFSTNKNEVVSVAVEGGQFFAPNISSPVDLPVNVVREGEPLAAFYGYVSDGLWETNQAAGSIMPNAKAGDLRYKDLNGDGVINTADRTILGKPNPDFIYGITSQLTFGPFDLNVLLQGLEGATVFNANKYSIGDAFARNANQLAEVKDRWTPENPNLNAKYPRLSNVNPLVSDRFFEDASYFRLRNIQLGYTLPTSIKWFRSARVYVSGQNLLTWTSYTGYDPEVDSVGGGDLRQGVDVGAYPSAKTITFGVKFGF</sequence>
<accession>A0A840TWM8</accession>
<dbReference type="NCBIfam" id="TIGR04056">
    <property type="entry name" value="OMP_RagA_SusC"/>
    <property type="match status" value="1"/>
</dbReference>
<dbReference type="InterPro" id="IPR036942">
    <property type="entry name" value="Beta-barrel_TonB_sf"/>
</dbReference>
<name>A0A840TWM8_9BACT</name>
<evidence type="ECO:0000256" key="7">
    <source>
        <dbReference type="PROSITE-ProRule" id="PRU01360"/>
    </source>
</evidence>
<keyword evidence="2 7" id="KW-0813">Transport</keyword>
<dbReference type="SUPFAM" id="SSF49464">
    <property type="entry name" value="Carboxypeptidase regulatory domain-like"/>
    <property type="match status" value="1"/>
</dbReference>
<dbReference type="FunFam" id="2.170.130.10:FF:000008">
    <property type="entry name" value="SusC/RagA family TonB-linked outer membrane protein"/>
    <property type="match status" value="1"/>
</dbReference>
<evidence type="ECO:0000256" key="4">
    <source>
        <dbReference type="ARBA" id="ARBA00022692"/>
    </source>
</evidence>
<gene>
    <name evidence="10" type="ORF">HNQ92_002192</name>
</gene>
<keyword evidence="11" id="KW-1185">Reference proteome</keyword>
<dbReference type="InterPro" id="IPR023997">
    <property type="entry name" value="TonB-dep_OMP_SusC/RagA_CS"/>
</dbReference>
<feature type="domain" description="TonB-dependent receptor plug" evidence="9">
    <location>
        <begin position="122"/>
        <end position="242"/>
    </location>
</feature>